<keyword evidence="4" id="KW-0547">Nucleotide-binding</keyword>
<feature type="compositionally biased region" description="Basic residues" evidence="9">
    <location>
        <begin position="658"/>
        <end position="671"/>
    </location>
</feature>
<accession>A0A0C3AQA6</accession>
<evidence type="ECO:0000259" key="10">
    <source>
        <dbReference type="SMART" id="SM01331"/>
    </source>
</evidence>
<evidence type="ECO:0000256" key="7">
    <source>
        <dbReference type="ARBA" id="ARBA00047899"/>
    </source>
</evidence>
<dbReference type="GO" id="GO:0035556">
    <property type="term" value="P:intracellular signal transduction"/>
    <property type="evidence" value="ECO:0007669"/>
    <property type="project" value="TreeGrafter"/>
</dbReference>
<dbReference type="Proteomes" id="UP000054097">
    <property type="component" value="Unassembled WGS sequence"/>
</dbReference>
<protein>
    <recommendedName>
        <fullName evidence="1">non-specific serine/threonine protein kinase</fullName>
        <ecNumber evidence="1">2.7.11.1</ecNumber>
    </recommendedName>
</protein>
<reference evidence="11 12" key="1">
    <citation type="submission" date="2014-04" db="EMBL/GenBank/DDBJ databases">
        <authorList>
            <consortium name="DOE Joint Genome Institute"/>
            <person name="Kuo A."/>
            <person name="Zuccaro A."/>
            <person name="Kohler A."/>
            <person name="Nagy L.G."/>
            <person name="Floudas D."/>
            <person name="Copeland A."/>
            <person name="Barry K.W."/>
            <person name="Cichocki N."/>
            <person name="Veneault-Fourrey C."/>
            <person name="LaButti K."/>
            <person name="Lindquist E.A."/>
            <person name="Lipzen A."/>
            <person name="Lundell T."/>
            <person name="Morin E."/>
            <person name="Murat C."/>
            <person name="Sun H."/>
            <person name="Tunlid A."/>
            <person name="Henrissat B."/>
            <person name="Grigoriev I.V."/>
            <person name="Hibbett D.S."/>
            <person name="Martin F."/>
            <person name="Nordberg H.P."/>
            <person name="Cantor M.N."/>
            <person name="Hua S.X."/>
        </authorList>
    </citation>
    <scope>NUCLEOTIDE SEQUENCE [LARGE SCALE GENOMIC DNA]</scope>
    <source>
        <strain evidence="11 12">MAFF 305830</strain>
    </source>
</reference>
<comment type="catalytic activity">
    <reaction evidence="8">
        <text>L-seryl-[protein] + ATP = O-phospho-L-seryl-[protein] + ADP + H(+)</text>
        <dbReference type="Rhea" id="RHEA:17989"/>
        <dbReference type="Rhea" id="RHEA-COMP:9863"/>
        <dbReference type="Rhea" id="RHEA-COMP:11604"/>
        <dbReference type="ChEBI" id="CHEBI:15378"/>
        <dbReference type="ChEBI" id="CHEBI:29999"/>
        <dbReference type="ChEBI" id="CHEBI:30616"/>
        <dbReference type="ChEBI" id="CHEBI:83421"/>
        <dbReference type="ChEBI" id="CHEBI:456216"/>
        <dbReference type="EC" id="2.7.11.1"/>
    </reaction>
</comment>
<dbReference type="GO" id="GO:0005524">
    <property type="term" value="F:ATP binding"/>
    <property type="evidence" value="ECO:0007669"/>
    <property type="project" value="UniProtKB-KW"/>
</dbReference>
<feature type="compositionally biased region" description="Low complexity" evidence="9">
    <location>
        <begin position="34"/>
        <end position="49"/>
    </location>
</feature>
<dbReference type="PANTHER" id="PTHR24419:SF18">
    <property type="entry name" value="SERINE_THREONINE-PROTEIN KINASE HASPIN"/>
    <property type="match status" value="1"/>
</dbReference>
<feature type="region of interest" description="Disordered" evidence="9">
    <location>
        <begin position="199"/>
        <end position="237"/>
    </location>
</feature>
<comment type="catalytic activity">
    <reaction evidence="7">
        <text>L-threonyl-[protein] + ATP = O-phospho-L-threonyl-[protein] + ADP + H(+)</text>
        <dbReference type="Rhea" id="RHEA:46608"/>
        <dbReference type="Rhea" id="RHEA-COMP:11060"/>
        <dbReference type="Rhea" id="RHEA-COMP:11605"/>
        <dbReference type="ChEBI" id="CHEBI:15378"/>
        <dbReference type="ChEBI" id="CHEBI:30013"/>
        <dbReference type="ChEBI" id="CHEBI:30616"/>
        <dbReference type="ChEBI" id="CHEBI:61977"/>
        <dbReference type="ChEBI" id="CHEBI:456216"/>
        <dbReference type="EC" id="2.7.11.1"/>
    </reaction>
</comment>
<feature type="region of interest" description="Disordered" evidence="9">
    <location>
        <begin position="654"/>
        <end position="687"/>
    </location>
</feature>
<keyword evidence="5" id="KW-0418">Kinase</keyword>
<evidence type="ECO:0000256" key="6">
    <source>
        <dbReference type="ARBA" id="ARBA00022840"/>
    </source>
</evidence>
<reference evidence="12" key="2">
    <citation type="submission" date="2015-01" db="EMBL/GenBank/DDBJ databases">
        <title>Evolutionary Origins and Diversification of the Mycorrhizal Mutualists.</title>
        <authorList>
            <consortium name="DOE Joint Genome Institute"/>
            <consortium name="Mycorrhizal Genomics Consortium"/>
            <person name="Kohler A."/>
            <person name="Kuo A."/>
            <person name="Nagy L.G."/>
            <person name="Floudas D."/>
            <person name="Copeland A."/>
            <person name="Barry K.W."/>
            <person name="Cichocki N."/>
            <person name="Veneault-Fourrey C."/>
            <person name="LaButti K."/>
            <person name="Lindquist E.A."/>
            <person name="Lipzen A."/>
            <person name="Lundell T."/>
            <person name="Morin E."/>
            <person name="Murat C."/>
            <person name="Riley R."/>
            <person name="Ohm R."/>
            <person name="Sun H."/>
            <person name="Tunlid A."/>
            <person name="Henrissat B."/>
            <person name="Grigoriev I.V."/>
            <person name="Hibbett D.S."/>
            <person name="Martin F."/>
        </authorList>
    </citation>
    <scope>NUCLEOTIDE SEQUENCE [LARGE SCALE GENOMIC DNA]</scope>
    <source>
        <strain evidence="12">MAFF 305830</strain>
    </source>
</reference>
<dbReference type="STRING" id="933852.A0A0C3AQA6"/>
<keyword evidence="6" id="KW-0067">ATP-binding</keyword>
<evidence type="ECO:0000256" key="5">
    <source>
        <dbReference type="ARBA" id="ARBA00022777"/>
    </source>
</evidence>
<dbReference type="SMART" id="SM01331">
    <property type="entry name" value="DUF3635"/>
    <property type="match status" value="1"/>
</dbReference>
<feature type="domain" description="Serine/threonine-protein kinase haspin C-terminal" evidence="10">
    <location>
        <begin position="534"/>
        <end position="648"/>
    </location>
</feature>
<keyword evidence="2" id="KW-0723">Serine/threonine-protein kinase</keyword>
<organism evidence="11 12">
    <name type="scientific">Serendipita vermifera MAFF 305830</name>
    <dbReference type="NCBI Taxonomy" id="933852"/>
    <lineage>
        <taxon>Eukaryota</taxon>
        <taxon>Fungi</taxon>
        <taxon>Dikarya</taxon>
        <taxon>Basidiomycota</taxon>
        <taxon>Agaricomycotina</taxon>
        <taxon>Agaricomycetes</taxon>
        <taxon>Sebacinales</taxon>
        <taxon>Serendipitaceae</taxon>
        <taxon>Serendipita</taxon>
    </lineage>
</organism>
<dbReference type="GO" id="GO:0000278">
    <property type="term" value="P:mitotic cell cycle"/>
    <property type="evidence" value="ECO:0007669"/>
    <property type="project" value="TreeGrafter"/>
</dbReference>
<dbReference type="OrthoDB" id="5327538at2759"/>
<dbReference type="GO" id="GO:0072354">
    <property type="term" value="F:histone H3T3 kinase activity"/>
    <property type="evidence" value="ECO:0007669"/>
    <property type="project" value="TreeGrafter"/>
</dbReference>
<dbReference type="EC" id="2.7.11.1" evidence="1"/>
<feature type="compositionally biased region" description="Pro residues" evidence="9">
    <location>
        <begin position="224"/>
        <end position="234"/>
    </location>
</feature>
<keyword evidence="3" id="KW-0808">Transferase</keyword>
<evidence type="ECO:0000256" key="2">
    <source>
        <dbReference type="ARBA" id="ARBA00022527"/>
    </source>
</evidence>
<feature type="compositionally biased region" description="Polar residues" evidence="9">
    <location>
        <begin position="7"/>
        <end position="20"/>
    </location>
</feature>
<evidence type="ECO:0000256" key="3">
    <source>
        <dbReference type="ARBA" id="ARBA00022679"/>
    </source>
</evidence>
<evidence type="ECO:0000256" key="8">
    <source>
        <dbReference type="ARBA" id="ARBA00048679"/>
    </source>
</evidence>
<name>A0A0C3AQA6_SERVB</name>
<sequence>MQRPSKHATTSSLSNESTKAVNRPIIKGRGGTGVVDLSDSSDDLAQVSAKPRARPKKYIVSDDSETSSFDSEAEPEASTPSSSTDDEPIDQYPTKRPAGSLLRHGWDRNSKSSKSTGDPKIRGKMSQPAKPTRPEKGDIIEVSSDSDDIEIISSRHEPLHTGTPQVKASHLRQARFRKGTPFRHVPRISLASTLTLSSVSTSNVARNKSSRSKKPVSQTLTPESPAPISLPPSSPLTWDESLTPEAVRILDVDSEDEEPASAVVALQMLLKFAEQAAPVDFMAFLESFKTKDIEAISSLVKRDKARTVQKAALKYRKIGDASYSEVFSIGDLVLKIIPLAMEIEANTEDDSEDGDAEAPFKSPPESVLKEVTITKVTGDTVDGFIKLLRLYIVKGKYPKLLIKEWDEFKRSNGSDGIRPDSFTEHQLYAIVVLPNGGIDLESYSFGKATASGGAAKSGSPWRDAAEVFWQVTTSLAKAEELLKFEHRDLHWGQIVVQKNKATKGEDSVLSATIIDLGLSRIQTKKGVQFSSFEEEVFTGRGALPGFDDGVDVDDDIDPDYQFDIYRLMRHYNGDEWTTYRPLTNVMWLHYLSSKLLRHKGLRKPSSKSNTTHEKMGDSSMSAPHLESEWHAYQQLVSAEQCLGSRLEPIISEMTSKVGKGKQATKQKKQGRPPKPSGDQHSRTSAMSIDSAADIAMLWLSKAW</sequence>
<evidence type="ECO:0000313" key="12">
    <source>
        <dbReference type="Proteomes" id="UP000054097"/>
    </source>
</evidence>
<dbReference type="PANTHER" id="PTHR24419">
    <property type="entry name" value="INTERLEUKIN-1 RECEPTOR-ASSOCIATED KINASE"/>
    <property type="match status" value="1"/>
</dbReference>
<evidence type="ECO:0000256" key="1">
    <source>
        <dbReference type="ARBA" id="ARBA00012513"/>
    </source>
</evidence>
<dbReference type="GO" id="GO:0005737">
    <property type="term" value="C:cytoplasm"/>
    <property type="evidence" value="ECO:0007669"/>
    <property type="project" value="TreeGrafter"/>
</dbReference>
<dbReference type="HOGENOM" id="CLU_015501_0_0_1"/>
<dbReference type="EMBL" id="KN824303">
    <property type="protein sequence ID" value="KIM26755.1"/>
    <property type="molecule type" value="Genomic_DNA"/>
</dbReference>
<evidence type="ECO:0000313" key="11">
    <source>
        <dbReference type="EMBL" id="KIM26755.1"/>
    </source>
</evidence>
<keyword evidence="12" id="KW-1185">Reference proteome</keyword>
<evidence type="ECO:0000256" key="4">
    <source>
        <dbReference type="ARBA" id="ARBA00022741"/>
    </source>
</evidence>
<dbReference type="Gene3D" id="1.10.510.10">
    <property type="entry name" value="Transferase(Phosphotransferase) domain 1"/>
    <property type="match status" value="1"/>
</dbReference>
<feature type="region of interest" description="Disordered" evidence="9">
    <location>
        <begin position="1"/>
        <end position="147"/>
    </location>
</feature>
<dbReference type="Gene3D" id="3.30.200.20">
    <property type="entry name" value="Phosphorylase Kinase, domain 1"/>
    <property type="match status" value="1"/>
</dbReference>
<dbReference type="AlphaFoldDB" id="A0A0C3AQA6"/>
<proteinExistence type="predicted"/>
<evidence type="ECO:0000256" key="9">
    <source>
        <dbReference type="SAM" id="MobiDB-lite"/>
    </source>
</evidence>
<dbReference type="InterPro" id="IPR024604">
    <property type="entry name" value="GSG2_C"/>
</dbReference>
<dbReference type="GO" id="GO:0005634">
    <property type="term" value="C:nucleus"/>
    <property type="evidence" value="ECO:0007669"/>
    <property type="project" value="TreeGrafter"/>
</dbReference>
<feature type="compositionally biased region" description="Low complexity" evidence="9">
    <location>
        <begin position="66"/>
        <end position="83"/>
    </location>
</feature>
<dbReference type="Pfam" id="PF12330">
    <property type="entry name" value="Haspin_kinase"/>
    <property type="match status" value="1"/>
</dbReference>
<feature type="region of interest" description="Disordered" evidence="9">
    <location>
        <begin position="601"/>
        <end position="623"/>
    </location>
</feature>
<gene>
    <name evidence="11" type="ORF">M408DRAFT_330367</name>
</gene>